<sequence>MSEINVAQFLGCSPTLNTAVAPAGKGGQNYKYDLIPGGSNGGVYVNQKLASSLAQNTRQKEPKEYNDKSFLNHTHDHVPAEKHPFCDPFAVVSSRFWIFSRPLMGCSQPSKLSRYNPEEEILKEEENPFTEENPRIFPLSAEPCFRKCGMSCVSLKQILRVIGRDWYMESHQIRTASISQSLFLT</sequence>
<reference evidence="1 2" key="1">
    <citation type="journal article" date="2019" name="Nat. Ecol. Evol.">
        <title>Megaphylogeny resolves global patterns of mushroom evolution.</title>
        <authorList>
            <person name="Varga T."/>
            <person name="Krizsan K."/>
            <person name="Foldi C."/>
            <person name="Dima B."/>
            <person name="Sanchez-Garcia M."/>
            <person name="Sanchez-Ramirez S."/>
            <person name="Szollosi G.J."/>
            <person name="Szarkandi J.G."/>
            <person name="Papp V."/>
            <person name="Albert L."/>
            <person name="Andreopoulos W."/>
            <person name="Angelini C."/>
            <person name="Antonin V."/>
            <person name="Barry K.W."/>
            <person name="Bougher N.L."/>
            <person name="Buchanan P."/>
            <person name="Buyck B."/>
            <person name="Bense V."/>
            <person name="Catcheside P."/>
            <person name="Chovatia M."/>
            <person name="Cooper J."/>
            <person name="Damon W."/>
            <person name="Desjardin D."/>
            <person name="Finy P."/>
            <person name="Geml J."/>
            <person name="Haridas S."/>
            <person name="Hughes K."/>
            <person name="Justo A."/>
            <person name="Karasinski D."/>
            <person name="Kautmanova I."/>
            <person name="Kiss B."/>
            <person name="Kocsube S."/>
            <person name="Kotiranta H."/>
            <person name="LaButti K.M."/>
            <person name="Lechner B.E."/>
            <person name="Liimatainen K."/>
            <person name="Lipzen A."/>
            <person name="Lukacs Z."/>
            <person name="Mihaltcheva S."/>
            <person name="Morgado L.N."/>
            <person name="Niskanen T."/>
            <person name="Noordeloos M.E."/>
            <person name="Ohm R.A."/>
            <person name="Ortiz-Santana B."/>
            <person name="Ovrebo C."/>
            <person name="Racz N."/>
            <person name="Riley R."/>
            <person name="Savchenko A."/>
            <person name="Shiryaev A."/>
            <person name="Soop K."/>
            <person name="Spirin V."/>
            <person name="Szebenyi C."/>
            <person name="Tomsovsky M."/>
            <person name="Tulloss R.E."/>
            <person name="Uehling J."/>
            <person name="Grigoriev I.V."/>
            <person name="Vagvolgyi C."/>
            <person name="Papp T."/>
            <person name="Martin F.M."/>
            <person name="Miettinen O."/>
            <person name="Hibbett D.S."/>
            <person name="Nagy L.G."/>
        </authorList>
    </citation>
    <scope>NUCLEOTIDE SEQUENCE [LARGE SCALE GENOMIC DNA]</scope>
    <source>
        <strain evidence="1 2">CBS 962.96</strain>
    </source>
</reference>
<protein>
    <submittedName>
        <fullName evidence="1">Uncharacterized protein</fullName>
    </submittedName>
</protein>
<name>A0A4S8LH09_DENBC</name>
<gene>
    <name evidence="1" type="ORF">K435DRAFT_803591</name>
</gene>
<dbReference type="Proteomes" id="UP000297245">
    <property type="component" value="Unassembled WGS sequence"/>
</dbReference>
<organism evidence="1 2">
    <name type="scientific">Dendrothele bispora (strain CBS 962.96)</name>
    <dbReference type="NCBI Taxonomy" id="1314807"/>
    <lineage>
        <taxon>Eukaryota</taxon>
        <taxon>Fungi</taxon>
        <taxon>Dikarya</taxon>
        <taxon>Basidiomycota</taxon>
        <taxon>Agaricomycotina</taxon>
        <taxon>Agaricomycetes</taxon>
        <taxon>Agaricomycetidae</taxon>
        <taxon>Agaricales</taxon>
        <taxon>Agaricales incertae sedis</taxon>
        <taxon>Dendrothele</taxon>
    </lineage>
</organism>
<dbReference type="EMBL" id="ML179413">
    <property type="protein sequence ID" value="THU88319.1"/>
    <property type="molecule type" value="Genomic_DNA"/>
</dbReference>
<evidence type="ECO:0000313" key="1">
    <source>
        <dbReference type="EMBL" id="THU88319.1"/>
    </source>
</evidence>
<proteinExistence type="predicted"/>
<accession>A0A4S8LH09</accession>
<evidence type="ECO:0000313" key="2">
    <source>
        <dbReference type="Proteomes" id="UP000297245"/>
    </source>
</evidence>
<dbReference type="AlphaFoldDB" id="A0A4S8LH09"/>
<keyword evidence="2" id="KW-1185">Reference proteome</keyword>